<dbReference type="GO" id="GO:0000160">
    <property type="term" value="P:phosphorelay signal transduction system"/>
    <property type="evidence" value="ECO:0007669"/>
    <property type="project" value="InterPro"/>
</dbReference>
<dbReference type="InterPro" id="IPR011006">
    <property type="entry name" value="CheY-like_superfamily"/>
</dbReference>
<dbReference type="Proteomes" id="UP000585437">
    <property type="component" value="Unassembled WGS sequence"/>
</dbReference>
<dbReference type="EMBL" id="JACHBU010000003">
    <property type="protein sequence ID" value="MBB6508826.1"/>
    <property type="molecule type" value="Genomic_DNA"/>
</dbReference>
<evidence type="ECO:0000256" key="1">
    <source>
        <dbReference type="PROSITE-ProRule" id="PRU00169"/>
    </source>
</evidence>
<keyword evidence="3" id="KW-0238">DNA-binding</keyword>
<name>A0A7X0JLG9_9HYPH</name>
<comment type="caution">
    <text evidence="3">The sequence shown here is derived from an EMBL/GenBank/DDBJ whole genome shotgun (WGS) entry which is preliminary data.</text>
</comment>
<gene>
    <name evidence="3" type="ORF">F4695_002175</name>
</gene>
<dbReference type="AlphaFoldDB" id="A0A7X0JLG9"/>
<evidence type="ECO:0000259" key="2">
    <source>
        <dbReference type="PROSITE" id="PS50110"/>
    </source>
</evidence>
<evidence type="ECO:0000313" key="4">
    <source>
        <dbReference type="Proteomes" id="UP000585437"/>
    </source>
</evidence>
<sequence>MLTNVMRRRLASDAMEQRVLIVEDEFLIALDVAETVESMGLKVAGFASARKHALSLGAYADIALVDVNLSDGRTGPEIGRELAAEYGLTVIFMTANPEDVKDGVEGSLGVLTKPVMPHVVEQTIDYAIANRLGGMAIVPRDLKIFRNDSQSGYALNA</sequence>
<keyword evidence="4" id="KW-1185">Reference proteome</keyword>
<dbReference type="PROSITE" id="PS50110">
    <property type="entry name" value="RESPONSE_REGULATORY"/>
    <property type="match status" value="1"/>
</dbReference>
<dbReference type="Pfam" id="PF00072">
    <property type="entry name" value="Response_reg"/>
    <property type="match status" value="1"/>
</dbReference>
<feature type="domain" description="Response regulatory" evidence="2">
    <location>
        <begin position="18"/>
        <end position="128"/>
    </location>
</feature>
<dbReference type="NCBIfam" id="NF009972">
    <property type="entry name" value="PRK13435.1-3"/>
    <property type="match status" value="1"/>
</dbReference>
<accession>A0A7X0JLG9</accession>
<dbReference type="InterPro" id="IPR001789">
    <property type="entry name" value="Sig_transdc_resp-reg_receiver"/>
</dbReference>
<dbReference type="SMART" id="SM00448">
    <property type="entry name" value="REC"/>
    <property type="match status" value="1"/>
</dbReference>
<feature type="modified residue" description="4-aspartylphosphate" evidence="1">
    <location>
        <position position="66"/>
    </location>
</feature>
<dbReference type="RefSeq" id="WP_062462225.1">
    <property type="nucleotide sequence ID" value="NZ_JACHBU010000003.1"/>
</dbReference>
<dbReference type="SUPFAM" id="SSF52172">
    <property type="entry name" value="CheY-like"/>
    <property type="match status" value="1"/>
</dbReference>
<dbReference type="Gene3D" id="3.40.50.2300">
    <property type="match status" value="1"/>
</dbReference>
<evidence type="ECO:0000313" key="3">
    <source>
        <dbReference type="EMBL" id="MBB6508826.1"/>
    </source>
</evidence>
<proteinExistence type="predicted"/>
<protein>
    <submittedName>
        <fullName evidence="3">DNA-binding response OmpR family regulator</fullName>
    </submittedName>
</protein>
<keyword evidence="1" id="KW-0597">Phosphoprotein</keyword>
<dbReference type="GO" id="GO:0003677">
    <property type="term" value="F:DNA binding"/>
    <property type="evidence" value="ECO:0007669"/>
    <property type="project" value="UniProtKB-KW"/>
</dbReference>
<reference evidence="3 4" key="1">
    <citation type="submission" date="2020-08" db="EMBL/GenBank/DDBJ databases">
        <title>The Agave Microbiome: Exploring the role of microbial communities in plant adaptations to desert environments.</title>
        <authorList>
            <person name="Partida-Martinez L.P."/>
        </authorList>
    </citation>
    <scope>NUCLEOTIDE SEQUENCE [LARGE SCALE GENOMIC DNA]</scope>
    <source>
        <strain evidence="3 4">AS3.12</strain>
    </source>
</reference>
<organism evidence="3 4">
    <name type="scientific">Rhizobium soli</name>
    <dbReference type="NCBI Taxonomy" id="424798"/>
    <lineage>
        <taxon>Bacteria</taxon>
        <taxon>Pseudomonadati</taxon>
        <taxon>Pseudomonadota</taxon>
        <taxon>Alphaproteobacteria</taxon>
        <taxon>Hyphomicrobiales</taxon>
        <taxon>Rhizobiaceae</taxon>
        <taxon>Rhizobium/Agrobacterium group</taxon>
        <taxon>Rhizobium</taxon>
    </lineage>
</organism>